<evidence type="ECO:0000313" key="1">
    <source>
        <dbReference type="EMBL" id="RHZ74100.1"/>
    </source>
</evidence>
<accession>A0A397IMY7</accession>
<keyword evidence="2" id="KW-1185">Reference proteome</keyword>
<reference evidence="1 2" key="1">
    <citation type="submission" date="2018-08" db="EMBL/GenBank/DDBJ databases">
        <title>Genome and evolution of the arbuscular mycorrhizal fungus Diversispora epigaea (formerly Glomus versiforme) and its bacterial endosymbionts.</title>
        <authorList>
            <person name="Sun X."/>
            <person name="Fei Z."/>
            <person name="Harrison M."/>
        </authorList>
    </citation>
    <scope>NUCLEOTIDE SEQUENCE [LARGE SCALE GENOMIC DNA]</scope>
    <source>
        <strain evidence="1 2">IT104</strain>
    </source>
</reference>
<dbReference type="Proteomes" id="UP000266861">
    <property type="component" value="Unassembled WGS sequence"/>
</dbReference>
<evidence type="ECO:0000313" key="2">
    <source>
        <dbReference type="Proteomes" id="UP000266861"/>
    </source>
</evidence>
<dbReference type="EMBL" id="PQFF01000210">
    <property type="protein sequence ID" value="RHZ74100.1"/>
    <property type="molecule type" value="Genomic_DNA"/>
</dbReference>
<gene>
    <name evidence="1" type="ORF">Glove_227g132</name>
</gene>
<protein>
    <submittedName>
        <fullName evidence="1">Uncharacterized protein</fullName>
    </submittedName>
</protein>
<comment type="caution">
    <text evidence="1">The sequence shown here is derived from an EMBL/GenBank/DDBJ whole genome shotgun (WGS) entry which is preliminary data.</text>
</comment>
<sequence length="78" mass="9083">MRASESVSVEEETTTKKIKKTEYFTNLGSFTDLYDAIIKAEERIGSTNQEVIRANFLFGKKLEEKLTEYKKTNKERRA</sequence>
<name>A0A397IMY7_9GLOM</name>
<organism evidence="1 2">
    <name type="scientific">Diversispora epigaea</name>
    <dbReference type="NCBI Taxonomy" id="1348612"/>
    <lineage>
        <taxon>Eukaryota</taxon>
        <taxon>Fungi</taxon>
        <taxon>Fungi incertae sedis</taxon>
        <taxon>Mucoromycota</taxon>
        <taxon>Glomeromycotina</taxon>
        <taxon>Glomeromycetes</taxon>
        <taxon>Diversisporales</taxon>
        <taxon>Diversisporaceae</taxon>
        <taxon>Diversispora</taxon>
    </lineage>
</organism>
<proteinExistence type="predicted"/>
<dbReference type="AlphaFoldDB" id="A0A397IMY7"/>